<feature type="domain" description="Glycosyltransferase 2-like" evidence="1">
    <location>
        <begin position="26"/>
        <end position="153"/>
    </location>
</feature>
<dbReference type="PANTHER" id="PTHR43685">
    <property type="entry name" value="GLYCOSYLTRANSFERASE"/>
    <property type="match status" value="1"/>
</dbReference>
<name>A0A328U9C3_9BACL</name>
<accession>A0A328U9C3</accession>
<protein>
    <recommendedName>
        <fullName evidence="1">Glycosyltransferase 2-like domain-containing protein</fullName>
    </recommendedName>
</protein>
<dbReference type="AlphaFoldDB" id="A0A328U9C3"/>
<dbReference type="OrthoDB" id="396512at2"/>
<evidence type="ECO:0000313" key="2">
    <source>
        <dbReference type="EMBL" id="RAP76794.1"/>
    </source>
</evidence>
<dbReference type="CDD" id="cd00761">
    <property type="entry name" value="Glyco_tranf_GTA_type"/>
    <property type="match status" value="1"/>
</dbReference>
<dbReference type="Proteomes" id="UP000249260">
    <property type="component" value="Unassembled WGS sequence"/>
</dbReference>
<evidence type="ECO:0000259" key="1">
    <source>
        <dbReference type="Pfam" id="PF00535"/>
    </source>
</evidence>
<reference evidence="2 3" key="1">
    <citation type="submission" date="2018-06" db="EMBL/GenBank/DDBJ databases">
        <title>Paenibacillus montanisoli sp. nov., isolated from mountain area soil.</title>
        <authorList>
            <person name="Wu M."/>
        </authorList>
    </citation>
    <scope>NUCLEOTIDE SEQUENCE [LARGE SCALE GENOMIC DNA]</scope>
    <source>
        <strain evidence="2 3">RA17</strain>
    </source>
</reference>
<dbReference type="InterPro" id="IPR001173">
    <property type="entry name" value="Glyco_trans_2-like"/>
</dbReference>
<keyword evidence="3" id="KW-1185">Reference proteome</keyword>
<comment type="caution">
    <text evidence="2">The sequence shown here is derived from an EMBL/GenBank/DDBJ whole genome shotgun (WGS) entry which is preliminary data.</text>
</comment>
<dbReference type="PANTHER" id="PTHR43685:SF2">
    <property type="entry name" value="GLYCOSYLTRANSFERASE 2-LIKE DOMAIN-CONTAINING PROTEIN"/>
    <property type="match status" value="1"/>
</dbReference>
<dbReference type="InterPro" id="IPR029044">
    <property type="entry name" value="Nucleotide-diphossugar_trans"/>
</dbReference>
<dbReference type="Pfam" id="PF00535">
    <property type="entry name" value="Glycos_transf_2"/>
    <property type="match status" value="1"/>
</dbReference>
<evidence type="ECO:0000313" key="3">
    <source>
        <dbReference type="Proteomes" id="UP000249260"/>
    </source>
</evidence>
<dbReference type="EMBL" id="QLUW01000002">
    <property type="protein sequence ID" value="RAP76794.1"/>
    <property type="molecule type" value="Genomic_DNA"/>
</dbReference>
<dbReference type="InterPro" id="IPR050834">
    <property type="entry name" value="Glycosyltransf_2"/>
</dbReference>
<organism evidence="2 3">
    <name type="scientific">Paenibacillus montanisoli</name>
    <dbReference type="NCBI Taxonomy" id="2081970"/>
    <lineage>
        <taxon>Bacteria</taxon>
        <taxon>Bacillati</taxon>
        <taxon>Bacillota</taxon>
        <taxon>Bacilli</taxon>
        <taxon>Bacillales</taxon>
        <taxon>Paenibacillaceae</taxon>
        <taxon>Paenibacillus</taxon>
    </lineage>
</organism>
<proteinExistence type="predicted"/>
<dbReference type="GO" id="GO:0044010">
    <property type="term" value="P:single-species biofilm formation"/>
    <property type="evidence" value="ECO:0007669"/>
    <property type="project" value="TreeGrafter"/>
</dbReference>
<dbReference type="Gene3D" id="3.90.550.10">
    <property type="entry name" value="Spore Coat Polysaccharide Biosynthesis Protein SpsA, Chain A"/>
    <property type="match status" value="1"/>
</dbReference>
<dbReference type="SUPFAM" id="SSF53448">
    <property type="entry name" value="Nucleotide-diphospho-sugar transferases"/>
    <property type="match status" value="1"/>
</dbReference>
<sequence>MRLFDFINRLSKGRSNFRMSGDPLISVVIPCYNYGEYLEETIDSVLNSTFQDVEIIVVDDGSDDPGTVHLLSSLDKPKTTVIKQSNKGVAAARNKGFTEAKGKYILPLDADDLIHPTYLEKAFWIMELFPRVGFVSPQVKAFGTENWVHDAPQYNFHKLLFHNIACGTSLLRKEAFVQAGGYKSGFVVMGYEDWDFWITVGEKGWYGYSIFERLFLYRRHGRSMVHEAIDHHEQLVGQIKARHPLLYQEDYLNQLKQRWENNSPLKDMSPRIQNGSDWQNYTSKQTTPNKPRWLLLMPQTNRERLSPRCLNFVDGLHSDFYVVTMVGTEYVTGSDIDEFSWLTSDIFNLPLYVPKIELKLDIMERLISKLIATRGIDRIFLLGSRQGHYLRPYIQNGFPHIPIEIIE</sequence>
<gene>
    <name evidence="2" type="ORF">DL346_15765</name>
</gene>